<protein>
    <recommendedName>
        <fullName evidence="6 7">Large ribosomal subunit protein bL9</fullName>
    </recommendedName>
</protein>
<dbReference type="InterPro" id="IPR020594">
    <property type="entry name" value="Ribosomal_bL9_bac/chp"/>
</dbReference>
<dbReference type="Proteomes" id="UP000034072">
    <property type="component" value="Unassembled WGS sequence"/>
</dbReference>
<dbReference type="Gene3D" id="3.40.5.10">
    <property type="entry name" value="Ribosomal protein L9, N-terminal domain"/>
    <property type="match status" value="1"/>
</dbReference>
<dbReference type="PANTHER" id="PTHR21368">
    <property type="entry name" value="50S RIBOSOMAL PROTEIN L9"/>
    <property type="match status" value="1"/>
</dbReference>
<evidence type="ECO:0000256" key="5">
    <source>
        <dbReference type="ARBA" id="ARBA00023274"/>
    </source>
</evidence>
<proteinExistence type="inferred from homology"/>
<keyword evidence="3 7" id="KW-0694">RNA-binding</keyword>
<dbReference type="Pfam" id="PF03948">
    <property type="entry name" value="Ribosomal_L9_C"/>
    <property type="match status" value="1"/>
</dbReference>
<comment type="function">
    <text evidence="7">Binds to the 23S rRNA.</text>
</comment>
<evidence type="ECO:0000313" key="10">
    <source>
        <dbReference type="Proteomes" id="UP000034072"/>
    </source>
</evidence>
<dbReference type="GO" id="GO:0006412">
    <property type="term" value="P:translation"/>
    <property type="evidence" value="ECO:0007669"/>
    <property type="project" value="UniProtKB-UniRule"/>
</dbReference>
<dbReference type="SUPFAM" id="SSF55658">
    <property type="entry name" value="L9 N-domain-like"/>
    <property type="match status" value="1"/>
</dbReference>
<keyword evidence="4 7" id="KW-0689">Ribosomal protein</keyword>
<dbReference type="Gene3D" id="3.10.430.100">
    <property type="entry name" value="Ribosomal protein L9, C-terminal domain"/>
    <property type="match status" value="1"/>
</dbReference>
<evidence type="ECO:0000259" key="8">
    <source>
        <dbReference type="PROSITE" id="PS00651"/>
    </source>
</evidence>
<dbReference type="GO" id="GO:0019843">
    <property type="term" value="F:rRNA binding"/>
    <property type="evidence" value="ECO:0007669"/>
    <property type="project" value="UniProtKB-UniRule"/>
</dbReference>
<dbReference type="AlphaFoldDB" id="A0A0G0T2A4"/>
<evidence type="ECO:0000313" key="9">
    <source>
        <dbReference type="EMBL" id="KKR41220.1"/>
    </source>
</evidence>
<name>A0A0G0T2A4_9BACT</name>
<dbReference type="EMBL" id="LBXZ01000001">
    <property type="protein sequence ID" value="KKR41220.1"/>
    <property type="molecule type" value="Genomic_DNA"/>
</dbReference>
<comment type="caution">
    <text evidence="9">The sequence shown here is derived from an EMBL/GenBank/DDBJ whole genome shotgun (WGS) entry which is preliminary data.</text>
</comment>
<evidence type="ECO:0000256" key="3">
    <source>
        <dbReference type="ARBA" id="ARBA00022884"/>
    </source>
</evidence>
<evidence type="ECO:0000256" key="2">
    <source>
        <dbReference type="ARBA" id="ARBA00022730"/>
    </source>
</evidence>
<organism evidence="9 10">
    <name type="scientific">Candidatus Yanofskybacteria bacterium GW2011_GWE2_40_11</name>
    <dbReference type="NCBI Taxonomy" id="1619033"/>
    <lineage>
        <taxon>Bacteria</taxon>
        <taxon>Candidatus Yanofskyibacteriota</taxon>
    </lineage>
</organism>
<evidence type="ECO:0000256" key="7">
    <source>
        <dbReference type="HAMAP-Rule" id="MF_00503"/>
    </source>
</evidence>
<dbReference type="GO" id="GO:1990904">
    <property type="term" value="C:ribonucleoprotein complex"/>
    <property type="evidence" value="ECO:0007669"/>
    <property type="project" value="UniProtKB-KW"/>
</dbReference>
<dbReference type="Pfam" id="PF01281">
    <property type="entry name" value="Ribosomal_L9_N"/>
    <property type="match status" value="1"/>
</dbReference>
<dbReference type="HAMAP" id="MF_00503">
    <property type="entry name" value="Ribosomal_bL9"/>
    <property type="match status" value="1"/>
</dbReference>
<dbReference type="GO" id="GO:0005840">
    <property type="term" value="C:ribosome"/>
    <property type="evidence" value="ECO:0007669"/>
    <property type="project" value="UniProtKB-KW"/>
</dbReference>
<dbReference type="PROSITE" id="PS00651">
    <property type="entry name" value="RIBOSOMAL_L9"/>
    <property type="match status" value="1"/>
</dbReference>
<dbReference type="InterPro" id="IPR000244">
    <property type="entry name" value="Ribosomal_bL9"/>
</dbReference>
<dbReference type="InterPro" id="IPR036791">
    <property type="entry name" value="Ribosomal_bL9_C_sf"/>
</dbReference>
<dbReference type="NCBIfam" id="TIGR00158">
    <property type="entry name" value="L9"/>
    <property type="match status" value="1"/>
</dbReference>
<sequence length="149" mass="16647">MIKVILLENIKGYGLIGDVKNVADGYAKNFLFPKKWAKPATSGTAKEIENLRKKATIMVEIERKNAEGVAEQMKTLVTEIVRKANDGGTLFDGIDKIDIVEAVKVATRIELEEDMITLEDKIKKVGEYIVPVELMKDIKTELKVIVKAE</sequence>
<evidence type="ECO:0000256" key="6">
    <source>
        <dbReference type="ARBA" id="ARBA00035292"/>
    </source>
</evidence>
<accession>A0A0G0T2A4</accession>
<dbReference type="InterPro" id="IPR020069">
    <property type="entry name" value="Ribosomal_bL9_C"/>
</dbReference>
<comment type="similarity">
    <text evidence="1 7">Belongs to the bacterial ribosomal protein bL9 family.</text>
</comment>
<evidence type="ECO:0000256" key="4">
    <source>
        <dbReference type="ARBA" id="ARBA00022980"/>
    </source>
</evidence>
<dbReference type="InterPro" id="IPR009027">
    <property type="entry name" value="Ribosomal_bL9/RNase_H1_N"/>
</dbReference>
<dbReference type="GO" id="GO:0003735">
    <property type="term" value="F:structural constituent of ribosome"/>
    <property type="evidence" value="ECO:0007669"/>
    <property type="project" value="InterPro"/>
</dbReference>
<dbReference type="InterPro" id="IPR020070">
    <property type="entry name" value="Ribosomal_bL9_N"/>
</dbReference>
<feature type="domain" description="Ribosomal protein L9" evidence="8">
    <location>
        <begin position="14"/>
        <end position="41"/>
    </location>
</feature>
<dbReference type="SUPFAM" id="SSF55653">
    <property type="entry name" value="Ribosomal protein L9 C-domain"/>
    <property type="match status" value="1"/>
</dbReference>
<gene>
    <name evidence="7" type="primary">rplI</name>
    <name evidence="9" type="ORF">UT75_C0001G0124</name>
</gene>
<reference evidence="9 10" key="1">
    <citation type="journal article" date="2015" name="Nature">
        <title>rRNA introns, odd ribosomes, and small enigmatic genomes across a large radiation of phyla.</title>
        <authorList>
            <person name="Brown C.T."/>
            <person name="Hug L.A."/>
            <person name="Thomas B.C."/>
            <person name="Sharon I."/>
            <person name="Castelle C.J."/>
            <person name="Singh A."/>
            <person name="Wilkins M.J."/>
            <person name="Williams K.H."/>
            <person name="Banfield J.F."/>
        </authorList>
    </citation>
    <scope>NUCLEOTIDE SEQUENCE [LARGE SCALE GENOMIC DNA]</scope>
</reference>
<evidence type="ECO:0000256" key="1">
    <source>
        <dbReference type="ARBA" id="ARBA00010605"/>
    </source>
</evidence>
<keyword evidence="5 7" id="KW-0687">Ribonucleoprotein</keyword>
<keyword evidence="2 7" id="KW-0699">rRNA-binding</keyword>
<dbReference type="InterPro" id="IPR036935">
    <property type="entry name" value="Ribosomal_bL9_N_sf"/>
</dbReference>
<dbReference type="PATRIC" id="fig|1619033.3.peg.125"/>